<dbReference type="AlphaFoldDB" id="A0AAV7ALR3"/>
<keyword evidence="2" id="KW-1185">Reference proteome</keyword>
<evidence type="ECO:0008006" key="3">
    <source>
        <dbReference type="Google" id="ProtNLM"/>
    </source>
</evidence>
<sequence length="79" mass="9086">MDVIGIYFSLLGAAFRCPSGGCLCEVCALEYSHIHFLSLSLCYRMCGAVYFPAQPYEMRILYFLSISEKKKKFIVVQWE</sequence>
<comment type="caution">
    <text evidence="1">The sequence shown here is derived from an EMBL/GenBank/DDBJ whole genome shotgun (WGS) entry which is preliminary data.</text>
</comment>
<dbReference type="EMBL" id="WNYA01000007">
    <property type="protein sequence ID" value="KAG8560957.1"/>
    <property type="molecule type" value="Genomic_DNA"/>
</dbReference>
<dbReference type="Proteomes" id="UP000824782">
    <property type="component" value="Unassembled WGS sequence"/>
</dbReference>
<reference evidence="1" key="1">
    <citation type="thesis" date="2020" institute="ProQuest LLC" country="789 East Eisenhower Parkway, Ann Arbor, MI, USA">
        <title>Comparative Genomics and Chromosome Evolution.</title>
        <authorList>
            <person name="Mudd A.B."/>
        </authorList>
    </citation>
    <scope>NUCLEOTIDE SEQUENCE</scope>
    <source>
        <strain evidence="1">237g6f4</strain>
        <tissue evidence="1">Blood</tissue>
    </source>
</reference>
<evidence type="ECO:0000313" key="1">
    <source>
        <dbReference type="EMBL" id="KAG8560957.1"/>
    </source>
</evidence>
<name>A0AAV7ALR3_ENGPU</name>
<evidence type="ECO:0000313" key="2">
    <source>
        <dbReference type="Proteomes" id="UP000824782"/>
    </source>
</evidence>
<proteinExistence type="predicted"/>
<gene>
    <name evidence="1" type="ORF">GDO81_015195</name>
</gene>
<organism evidence="1 2">
    <name type="scientific">Engystomops pustulosus</name>
    <name type="common">Tungara frog</name>
    <name type="synonym">Physalaemus pustulosus</name>
    <dbReference type="NCBI Taxonomy" id="76066"/>
    <lineage>
        <taxon>Eukaryota</taxon>
        <taxon>Metazoa</taxon>
        <taxon>Chordata</taxon>
        <taxon>Craniata</taxon>
        <taxon>Vertebrata</taxon>
        <taxon>Euteleostomi</taxon>
        <taxon>Amphibia</taxon>
        <taxon>Batrachia</taxon>
        <taxon>Anura</taxon>
        <taxon>Neobatrachia</taxon>
        <taxon>Hyloidea</taxon>
        <taxon>Leptodactylidae</taxon>
        <taxon>Leiuperinae</taxon>
        <taxon>Engystomops</taxon>
    </lineage>
</organism>
<protein>
    <recommendedName>
        <fullName evidence="3">Secreted protein</fullName>
    </recommendedName>
</protein>
<accession>A0AAV7ALR3</accession>